<comment type="similarity">
    <text evidence="2">Belongs to the class-II aminoacyl-tRNA synthetase family. Phe-tRNA synthetase alpha subunit type 2 subfamily.</text>
</comment>
<sequence>MSDDLKLNILKKLDAEGSIKDTKDAFSGVASETILGALKSLESQDKVAYSTLSSEVWTLTPEGQDQLDNGSYEAQIYNAVPEGDEGITVDELKAKFGNVANLGQGKGFKNKWIKKNGSSIVRLAASIVDQTKIDLEEVKASGVHSKKDVVKDLKRRNLIKQNKIVSYSVSKGSNFSTELKKQMTDLTVEMLQSGAWKTGELKKFNFDSLGVSPNGGHLHPLMKVREEFRQIFFEMGFEEMPTNDFVESSFWNFDTLFVPQQHPARDLQDTFFLKDPAMAQGLPEFWETVKNVHEKGGYGSIGYRYPWAEAEAKKLVLRTHTTPVSCHVLNKLAQEPYRPAKFFSIDRVYRNEAVDATHLAEFHQVEGVIADKNMSLGSLIAFLDVFFTKMGITNLRFKPTYNPYTEPSMEIFSWHEGFQKWVEIGNSGMFRPEMLRPLGLDKDVKVAGFGLSLERPTMIKYGVDNIRALVGHKVDLSMIESNPACRLDKKMGKEVFESKNVEVEN</sequence>
<evidence type="ECO:0000256" key="9">
    <source>
        <dbReference type="ARBA" id="ARBA00022842"/>
    </source>
</evidence>
<dbReference type="GeneID" id="63800338"/>
<dbReference type="RefSeq" id="XP_040743261.1">
    <property type="nucleotide sequence ID" value="XM_040883690.1"/>
</dbReference>
<dbReference type="CDD" id="cd00496">
    <property type="entry name" value="PheRS_alpha_core"/>
    <property type="match status" value="1"/>
</dbReference>
<evidence type="ECO:0000256" key="4">
    <source>
        <dbReference type="ARBA" id="ARBA00022490"/>
    </source>
</evidence>
<dbReference type="EMBL" id="MCFD01000007">
    <property type="protein sequence ID" value="ORX69573.1"/>
    <property type="molecule type" value="Genomic_DNA"/>
</dbReference>
<dbReference type="Pfam" id="PF18553">
    <property type="entry name" value="PheRS_DBD3"/>
    <property type="match status" value="1"/>
</dbReference>
<keyword evidence="7" id="KW-0547">Nucleotide-binding</keyword>
<dbReference type="Gene3D" id="3.30.1370.240">
    <property type="match status" value="1"/>
</dbReference>
<dbReference type="InterPro" id="IPR004529">
    <property type="entry name" value="Phe-tRNA-synth_IIc_asu"/>
</dbReference>
<dbReference type="GO" id="GO:0006432">
    <property type="term" value="P:phenylalanyl-tRNA aminoacylation"/>
    <property type="evidence" value="ECO:0007669"/>
    <property type="project" value="InterPro"/>
</dbReference>
<keyword evidence="6" id="KW-0479">Metal-binding</keyword>
<dbReference type="GO" id="GO:0046872">
    <property type="term" value="F:metal ion binding"/>
    <property type="evidence" value="ECO:0007669"/>
    <property type="project" value="UniProtKB-KW"/>
</dbReference>
<feature type="domain" description="Aminoacyl-transfer RNA synthetases class-II family profile" evidence="13">
    <location>
        <begin position="223"/>
        <end position="483"/>
    </location>
</feature>
<dbReference type="PANTHER" id="PTHR11538">
    <property type="entry name" value="PHENYLALANYL-TRNA SYNTHETASE"/>
    <property type="match status" value="1"/>
</dbReference>
<evidence type="ECO:0000256" key="3">
    <source>
        <dbReference type="ARBA" id="ARBA00012814"/>
    </source>
</evidence>
<dbReference type="FunFam" id="3.30.930.10:FF:000028">
    <property type="entry name" value="Phenylalanyl-tRNA synthetase alpha chain"/>
    <property type="match status" value="1"/>
</dbReference>
<keyword evidence="5" id="KW-0436">Ligase</keyword>
<evidence type="ECO:0000256" key="5">
    <source>
        <dbReference type="ARBA" id="ARBA00022598"/>
    </source>
</evidence>
<evidence type="ECO:0000256" key="2">
    <source>
        <dbReference type="ARBA" id="ARBA00006703"/>
    </source>
</evidence>
<gene>
    <name evidence="14" type="ORF">DL89DRAFT_162900</name>
</gene>
<evidence type="ECO:0000313" key="14">
    <source>
        <dbReference type="EMBL" id="ORX69573.1"/>
    </source>
</evidence>
<keyword evidence="11 14" id="KW-0030">Aminoacyl-tRNA synthetase</keyword>
<keyword evidence="8" id="KW-0067">ATP-binding</keyword>
<evidence type="ECO:0000256" key="8">
    <source>
        <dbReference type="ARBA" id="ARBA00022840"/>
    </source>
</evidence>
<dbReference type="InterPro" id="IPR040725">
    <property type="entry name" value="PheRS_DBD3"/>
</dbReference>
<keyword evidence="15" id="KW-1185">Reference proteome</keyword>
<dbReference type="GO" id="GO:0004826">
    <property type="term" value="F:phenylalanine-tRNA ligase activity"/>
    <property type="evidence" value="ECO:0007669"/>
    <property type="project" value="UniProtKB-EC"/>
</dbReference>
<dbReference type="AlphaFoldDB" id="A0A1Y1W7S0"/>
<dbReference type="PROSITE" id="PS50862">
    <property type="entry name" value="AA_TRNA_LIGASE_II"/>
    <property type="match status" value="1"/>
</dbReference>
<dbReference type="NCBIfam" id="NF003210">
    <property type="entry name" value="PRK04172.1"/>
    <property type="match status" value="1"/>
</dbReference>
<protein>
    <recommendedName>
        <fullName evidence="3">phenylalanine--tRNA ligase</fullName>
        <ecNumber evidence="3">6.1.1.20</ecNumber>
    </recommendedName>
    <alternativeName>
        <fullName evidence="12">Phenylalanyl-tRNA synthetase alpha subunit</fullName>
    </alternativeName>
</protein>
<dbReference type="GO" id="GO:0005524">
    <property type="term" value="F:ATP binding"/>
    <property type="evidence" value="ECO:0007669"/>
    <property type="project" value="UniProtKB-KW"/>
</dbReference>
<keyword evidence="9" id="KW-0460">Magnesium</keyword>
<keyword evidence="10" id="KW-0648">Protein biosynthesis</keyword>
<dbReference type="STRING" id="61395.A0A1Y1W7S0"/>
<proteinExistence type="inferred from homology"/>
<evidence type="ECO:0000313" key="15">
    <source>
        <dbReference type="Proteomes" id="UP000193922"/>
    </source>
</evidence>
<accession>A0A1Y1W7S0</accession>
<dbReference type="InterPro" id="IPR006195">
    <property type="entry name" value="aa-tRNA-synth_II"/>
</dbReference>
<dbReference type="GO" id="GO:0009328">
    <property type="term" value="C:phenylalanine-tRNA ligase complex"/>
    <property type="evidence" value="ECO:0007669"/>
    <property type="project" value="TreeGrafter"/>
</dbReference>
<dbReference type="Gene3D" id="1.10.10.2320">
    <property type="match status" value="1"/>
</dbReference>
<dbReference type="Gene3D" id="1.10.10.2330">
    <property type="match status" value="1"/>
</dbReference>
<evidence type="ECO:0000256" key="6">
    <source>
        <dbReference type="ARBA" id="ARBA00022723"/>
    </source>
</evidence>
<dbReference type="Gene3D" id="3.30.930.10">
    <property type="entry name" value="Bira Bifunctional Protein, Domain 2"/>
    <property type="match status" value="1"/>
</dbReference>
<dbReference type="Pfam" id="PF01409">
    <property type="entry name" value="tRNA-synt_2d"/>
    <property type="match status" value="1"/>
</dbReference>
<comment type="subcellular location">
    <subcellularLocation>
        <location evidence="1">Cytoplasm</location>
    </subcellularLocation>
</comment>
<evidence type="ECO:0000256" key="12">
    <source>
        <dbReference type="ARBA" id="ARBA00030612"/>
    </source>
</evidence>
<dbReference type="GO" id="GO:0005829">
    <property type="term" value="C:cytosol"/>
    <property type="evidence" value="ECO:0007669"/>
    <property type="project" value="TreeGrafter"/>
</dbReference>
<dbReference type="GO" id="GO:0000049">
    <property type="term" value="F:tRNA binding"/>
    <property type="evidence" value="ECO:0007669"/>
    <property type="project" value="InterPro"/>
</dbReference>
<dbReference type="InterPro" id="IPR002319">
    <property type="entry name" value="Phenylalanyl-tRNA_Synthase"/>
</dbReference>
<dbReference type="SUPFAM" id="SSF55681">
    <property type="entry name" value="Class II aaRS and biotin synthetases"/>
    <property type="match status" value="1"/>
</dbReference>
<evidence type="ECO:0000256" key="1">
    <source>
        <dbReference type="ARBA" id="ARBA00004496"/>
    </source>
</evidence>
<organism evidence="14 15">
    <name type="scientific">Linderina pennispora</name>
    <dbReference type="NCBI Taxonomy" id="61395"/>
    <lineage>
        <taxon>Eukaryota</taxon>
        <taxon>Fungi</taxon>
        <taxon>Fungi incertae sedis</taxon>
        <taxon>Zoopagomycota</taxon>
        <taxon>Kickxellomycotina</taxon>
        <taxon>Kickxellomycetes</taxon>
        <taxon>Kickxellales</taxon>
        <taxon>Kickxellaceae</taxon>
        <taxon>Linderina</taxon>
    </lineage>
</organism>
<evidence type="ECO:0000256" key="10">
    <source>
        <dbReference type="ARBA" id="ARBA00022917"/>
    </source>
</evidence>
<evidence type="ECO:0000256" key="7">
    <source>
        <dbReference type="ARBA" id="ARBA00022741"/>
    </source>
</evidence>
<dbReference type="NCBIfam" id="TIGR00468">
    <property type="entry name" value="pheS"/>
    <property type="match status" value="1"/>
</dbReference>
<reference evidence="14 15" key="1">
    <citation type="submission" date="2016-07" db="EMBL/GenBank/DDBJ databases">
        <title>Pervasive Adenine N6-methylation of Active Genes in Fungi.</title>
        <authorList>
            <consortium name="DOE Joint Genome Institute"/>
            <person name="Mondo S.J."/>
            <person name="Dannebaum R.O."/>
            <person name="Kuo R.C."/>
            <person name="Labutti K."/>
            <person name="Haridas S."/>
            <person name="Kuo A."/>
            <person name="Salamov A."/>
            <person name="Ahrendt S.R."/>
            <person name="Lipzen A."/>
            <person name="Sullivan W."/>
            <person name="Andreopoulos W.B."/>
            <person name="Clum A."/>
            <person name="Lindquist E."/>
            <person name="Daum C."/>
            <person name="Ramamoorthy G.K."/>
            <person name="Gryganskyi A."/>
            <person name="Culley D."/>
            <person name="Magnuson J.K."/>
            <person name="James T.Y."/>
            <person name="O'Malley M.A."/>
            <person name="Stajich J.E."/>
            <person name="Spatafora J.W."/>
            <person name="Visel A."/>
            <person name="Grigoriev I.V."/>
        </authorList>
    </citation>
    <scope>NUCLEOTIDE SEQUENCE [LARGE SCALE GENOMIC DNA]</scope>
    <source>
        <strain evidence="14 15">ATCC 12442</strain>
    </source>
</reference>
<name>A0A1Y1W7S0_9FUNG</name>
<dbReference type="EC" id="6.1.1.20" evidence="3"/>
<keyword evidence="4" id="KW-0963">Cytoplasm</keyword>
<evidence type="ECO:0000259" key="13">
    <source>
        <dbReference type="PROSITE" id="PS50862"/>
    </source>
</evidence>
<dbReference type="InterPro" id="IPR045864">
    <property type="entry name" value="aa-tRNA-synth_II/BPL/LPL"/>
</dbReference>
<comment type="caution">
    <text evidence="14">The sequence shown here is derived from an EMBL/GenBank/DDBJ whole genome shotgun (WGS) entry which is preliminary data.</text>
</comment>
<dbReference type="PANTHER" id="PTHR11538:SF40">
    <property type="entry name" value="PHENYLALANINE--TRNA LIGASE ALPHA SUBUNIT"/>
    <property type="match status" value="1"/>
</dbReference>
<dbReference type="Proteomes" id="UP000193922">
    <property type="component" value="Unassembled WGS sequence"/>
</dbReference>
<dbReference type="OrthoDB" id="238316at2759"/>
<evidence type="ECO:0000256" key="11">
    <source>
        <dbReference type="ARBA" id="ARBA00023146"/>
    </source>
</evidence>